<feature type="compositionally biased region" description="Low complexity" evidence="4">
    <location>
        <begin position="604"/>
        <end position="623"/>
    </location>
</feature>
<feature type="compositionally biased region" description="Basic and acidic residues" evidence="4">
    <location>
        <begin position="628"/>
        <end position="665"/>
    </location>
</feature>
<evidence type="ECO:0000256" key="1">
    <source>
        <dbReference type="ARBA" id="ARBA00022737"/>
    </source>
</evidence>
<evidence type="ECO:0000256" key="3">
    <source>
        <dbReference type="PROSITE-ProRule" id="PRU00023"/>
    </source>
</evidence>
<dbReference type="Pfam" id="PF00023">
    <property type="entry name" value="Ank"/>
    <property type="match status" value="1"/>
</dbReference>
<feature type="compositionally biased region" description="Polar residues" evidence="4">
    <location>
        <begin position="1020"/>
        <end position="1040"/>
    </location>
</feature>
<dbReference type="PROSITE" id="PS50297">
    <property type="entry name" value="ANK_REP_REGION"/>
    <property type="match status" value="9"/>
</dbReference>
<accession>A0A9P3M072</accession>
<feature type="region of interest" description="Disordered" evidence="4">
    <location>
        <begin position="677"/>
        <end position="771"/>
    </location>
</feature>
<feature type="repeat" description="ANK" evidence="3">
    <location>
        <begin position="850"/>
        <end position="882"/>
    </location>
</feature>
<feature type="repeat" description="ANK" evidence="3">
    <location>
        <begin position="399"/>
        <end position="431"/>
    </location>
</feature>
<evidence type="ECO:0000256" key="2">
    <source>
        <dbReference type="ARBA" id="ARBA00023043"/>
    </source>
</evidence>
<reference evidence="6" key="2">
    <citation type="journal article" date="2022" name="Microbiol. Resour. Announc.">
        <title>Whole-Genome Sequence of Entomortierella parvispora E1425, a Mucoromycotan Fungus Associated with Burkholderiaceae-Related Endosymbiotic Bacteria.</title>
        <authorList>
            <person name="Herlambang A."/>
            <person name="Guo Y."/>
            <person name="Takashima Y."/>
            <person name="Narisawa K."/>
            <person name="Ohta H."/>
            <person name="Nishizawa T."/>
        </authorList>
    </citation>
    <scope>NUCLEOTIDE SEQUENCE</scope>
    <source>
        <strain evidence="6">E1425</strain>
    </source>
</reference>
<protein>
    <recommendedName>
        <fullName evidence="5">DUF7593 domain-containing protein</fullName>
    </recommendedName>
</protein>
<feature type="compositionally biased region" description="Basic and acidic residues" evidence="4">
    <location>
        <begin position="1288"/>
        <end position="1299"/>
    </location>
</feature>
<dbReference type="SMART" id="SM00248">
    <property type="entry name" value="ANK"/>
    <property type="match status" value="9"/>
</dbReference>
<name>A0A9P3M072_9FUNG</name>
<dbReference type="Pfam" id="PF24513">
    <property type="entry name" value="DUF7593"/>
    <property type="match status" value="1"/>
</dbReference>
<feature type="compositionally biased region" description="Polar residues" evidence="4">
    <location>
        <begin position="8"/>
        <end position="19"/>
    </location>
</feature>
<organism evidence="6 7">
    <name type="scientific">Entomortierella parvispora</name>
    <dbReference type="NCBI Taxonomy" id="205924"/>
    <lineage>
        <taxon>Eukaryota</taxon>
        <taxon>Fungi</taxon>
        <taxon>Fungi incertae sedis</taxon>
        <taxon>Mucoromycota</taxon>
        <taxon>Mortierellomycotina</taxon>
        <taxon>Mortierellomycetes</taxon>
        <taxon>Mortierellales</taxon>
        <taxon>Mortierellaceae</taxon>
        <taxon>Entomortierella</taxon>
    </lineage>
</organism>
<feature type="compositionally biased region" description="Acidic residues" evidence="4">
    <location>
        <begin position="696"/>
        <end position="707"/>
    </location>
</feature>
<feature type="repeat" description="ANK" evidence="3">
    <location>
        <begin position="531"/>
        <end position="563"/>
    </location>
</feature>
<dbReference type="SUPFAM" id="SSF48403">
    <property type="entry name" value="Ankyrin repeat"/>
    <property type="match status" value="2"/>
</dbReference>
<feature type="repeat" description="ANK" evidence="3">
    <location>
        <begin position="498"/>
        <end position="530"/>
    </location>
</feature>
<evidence type="ECO:0000313" key="6">
    <source>
        <dbReference type="EMBL" id="GJJ76973.1"/>
    </source>
</evidence>
<feature type="compositionally biased region" description="Basic and acidic residues" evidence="4">
    <location>
        <begin position="1076"/>
        <end position="1096"/>
    </location>
</feature>
<feature type="region of interest" description="Disordered" evidence="4">
    <location>
        <begin position="1491"/>
        <end position="1565"/>
    </location>
</feature>
<evidence type="ECO:0000256" key="4">
    <source>
        <dbReference type="SAM" id="MobiDB-lite"/>
    </source>
</evidence>
<feature type="repeat" description="ANK" evidence="3">
    <location>
        <begin position="465"/>
        <end position="497"/>
    </location>
</feature>
<feature type="compositionally biased region" description="Polar residues" evidence="4">
    <location>
        <begin position="102"/>
        <end position="131"/>
    </location>
</feature>
<feature type="domain" description="DUF7593" evidence="5">
    <location>
        <begin position="1312"/>
        <end position="1466"/>
    </location>
</feature>
<keyword evidence="7" id="KW-1185">Reference proteome</keyword>
<feature type="compositionally biased region" description="Polar residues" evidence="4">
    <location>
        <begin position="1188"/>
        <end position="1205"/>
    </location>
</feature>
<sequence length="1596" mass="171587">MENGTVARATSSSGLQQNPPHHYLPILMTNGKSMSGSMFSRIDSESPSKTSGSTSSGKTESVSSPSATAPLSSAPSSSSITQAHQHQGTTSVKEPRKEKDPSSINIPAGSNATPSTAQESINLEANTTSAKSHAPAPAPQPSGTASTTDPLDGTLSDFDGSDLSDLNSDSSLSGSGKEDHDDDDSSADGSASEHDDEDAGEKSQAESSESDDSQRPSKPLAKPKKSQGKGPARAKNSRRILSDNSSDEEAQEQVVKKRGPGRPPKVKNNPLKSQSPKSPTSPAFSATTKLTGNGSKSTDMEGVVAVSPTTSETQTKRKTKQPDFVNIGKRDRSGRTQLFKYTAAGDLEICKRLIEEGAQVNDRDYADWTPLHEACVTGHDKVAELLIQHHADVNAQGGQLDTPLHDAAQNGHVEVVKLLLAHGANVMAKNAKGITPIDVSDDSEVIELLERRQSLVALLTGKNQAGQTMLHRSCSSGSYNTVADLLNQGADINAKDNAQWTPLHEAALAGHTAVVELLLTQGANPNAKGHGDDTALHDAAQNEHEDVVRLLLEYGADPDFKNSKGEKACDVSEHEGILELLKHGARGTKKPALEVTAGVLSSSSSLSSLSSQGSKQSSSSQKGKAGRPGKESRRKEGSADAMSDEGRRSASEDRPAQGQMSRDERKMQQLLSTIRMQEQREERKKAKKRNFKLASEDENDEDEEEDTPTPTRSTNSSWKQSQSSRNSQSTSRTVTKGSQNGSKRATARLEEREESSDSEPTPRRSVKRSLGDRFRIDHRYRDPDGRTQLHQWSEAGDIEMVGTLLEGGFDRDPADNEGLTPLHLAAKAGNTDVLVLLLAYGSNVNAQDNTKSTALHEAVRHRHKEAVRLLLQNNAAVGIRDSKKRTSLELASPKDEEIKTLLKASLEQAELKAKERSKKRLSQVLDSRDSGKHKERKMNRRSDSDSDEPIRPKSKDRERKEGEERKKHSRTSSSTGMKKSASLPSISTTQSGTTKSTSLTPTTATASSSRPWGSNGDGADTTSTKQKGQVRRMSSSSTSALPGLEDGDSKISGSSKKRREGDRSSDGYSGKVKIKKEREDEGPSFRSLSKADELRRVASTPSLSKDGKAGRHGSKSSLSSRTSSAHLGAGSSIATISPPLTETSSSPPPPSSQSSAAQDLEKSRKRSSQTFASPSGYLKFADDLKLGSTAQHSRQRSTASVQSSRPVAADSMAQAPVEPDSSRKKAKTSQGESNAESGTGPVKPTSKASSQVHPKKRSENGSIHLATASAAKVSSASAPSAATVVKTESGEKTQGRKVEIKKEETTVAVDVKPSERSVQDAQRYLPLYTVQLSGDSGESANGGSTASTTHSTGSPGQYFCVVDKQVQLLLGLAPGSLFTRYPHLLRRLVTKREKVRLWSPLSSMVSDRCAAAVKLNYEVLPAECQFSSWTNATHAMSRLKEHEKQKFLGCDVFFVRLEEVIEVIKRDYAQLNESMMTIMLDIGYDEAEMEIDPEEEAEEEKPQVKVKEEEMDWSSKPAAHSSSLTKSPPTSSFSSSSEPVQSTTSPLSSPTTPTSAVPSGPLGLVHKLRRVPAKMATKAMFKEMQQQQLQQFHPQS</sequence>
<dbReference type="Pfam" id="PF12796">
    <property type="entry name" value="Ank_2"/>
    <property type="match status" value="3"/>
</dbReference>
<gene>
    <name evidence="6" type="ORF">EMPS_09332</name>
</gene>
<evidence type="ECO:0000259" key="5">
    <source>
        <dbReference type="Pfam" id="PF24513"/>
    </source>
</evidence>
<feature type="compositionally biased region" description="Polar residues" evidence="4">
    <location>
        <begin position="734"/>
        <end position="743"/>
    </location>
</feature>
<comment type="caution">
    <text evidence="6">The sequence shown here is derived from an EMBL/GenBank/DDBJ whole genome shotgun (WGS) entry which is preliminary data.</text>
</comment>
<feature type="compositionally biased region" description="Low complexity" evidence="4">
    <location>
        <begin position="1266"/>
        <end position="1287"/>
    </location>
</feature>
<dbReference type="InterPro" id="IPR002110">
    <property type="entry name" value="Ankyrin_rpt"/>
</dbReference>
<feature type="compositionally biased region" description="Polar residues" evidence="4">
    <location>
        <begin position="80"/>
        <end position="92"/>
    </location>
</feature>
<dbReference type="GO" id="GO:0085020">
    <property type="term" value="P:protein K6-linked ubiquitination"/>
    <property type="evidence" value="ECO:0007669"/>
    <property type="project" value="TreeGrafter"/>
</dbReference>
<dbReference type="OrthoDB" id="366390at2759"/>
<feature type="compositionally biased region" description="Low complexity" evidence="4">
    <location>
        <begin position="1521"/>
        <end position="1561"/>
    </location>
</feature>
<feature type="compositionally biased region" description="Low complexity" evidence="4">
    <location>
        <begin position="712"/>
        <end position="733"/>
    </location>
</feature>
<feature type="compositionally biased region" description="Basic and acidic residues" evidence="4">
    <location>
        <begin position="940"/>
        <end position="966"/>
    </location>
</feature>
<proteinExistence type="predicted"/>
<feature type="region of interest" description="Disordered" evidence="4">
    <location>
        <begin position="1"/>
        <end position="328"/>
    </location>
</feature>
<feature type="compositionally biased region" description="Polar residues" evidence="4">
    <location>
        <begin position="1228"/>
        <end position="1237"/>
    </location>
</feature>
<dbReference type="PANTHER" id="PTHR24171">
    <property type="entry name" value="ANKYRIN REPEAT DOMAIN-CONTAINING PROTEIN 39-RELATED"/>
    <property type="match status" value="1"/>
</dbReference>
<feature type="region of interest" description="Disordered" evidence="4">
    <location>
        <begin position="912"/>
        <end position="1299"/>
    </location>
</feature>
<keyword evidence="2 3" id="KW-0040">ANK repeat</keyword>
<feature type="compositionally biased region" description="Low complexity" evidence="4">
    <location>
        <begin position="1115"/>
        <end position="1124"/>
    </location>
</feature>
<feature type="compositionally biased region" description="Low complexity" evidence="4">
    <location>
        <begin position="45"/>
        <end position="79"/>
    </location>
</feature>
<feature type="compositionally biased region" description="Polar residues" evidence="4">
    <location>
        <begin position="270"/>
        <end position="297"/>
    </location>
</feature>
<dbReference type="Proteomes" id="UP000827284">
    <property type="component" value="Unassembled WGS sequence"/>
</dbReference>
<dbReference type="InterPro" id="IPR036770">
    <property type="entry name" value="Ankyrin_rpt-contain_sf"/>
</dbReference>
<dbReference type="InterPro" id="IPR056015">
    <property type="entry name" value="DUF7593"/>
</dbReference>
<feature type="compositionally biased region" description="Low complexity" evidence="4">
    <location>
        <begin position="151"/>
        <end position="175"/>
    </location>
</feature>
<reference evidence="6" key="1">
    <citation type="submission" date="2021-11" db="EMBL/GenBank/DDBJ databases">
        <authorList>
            <person name="Herlambang A."/>
            <person name="Guo Y."/>
            <person name="Takashima Y."/>
            <person name="Nishizawa T."/>
        </authorList>
    </citation>
    <scope>NUCLEOTIDE SEQUENCE</scope>
    <source>
        <strain evidence="6">E1425</strain>
    </source>
</reference>
<dbReference type="PANTHER" id="PTHR24171:SF8">
    <property type="entry name" value="BRCA1-ASSOCIATED RING DOMAIN PROTEIN 1"/>
    <property type="match status" value="1"/>
</dbReference>
<keyword evidence="1" id="KW-0677">Repeat</keyword>
<dbReference type="GO" id="GO:0004842">
    <property type="term" value="F:ubiquitin-protein transferase activity"/>
    <property type="evidence" value="ECO:0007669"/>
    <property type="project" value="TreeGrafter"/>
</dbReference>
<feature type="compositionally biased region" description="Low complexity" evidence="4">
    <location>
        <begin position="985"/>
        <end position="1009"/>
    </location>
</feature>
<evidence type="ECO:0000313" key="7">
    <source>
        <dbReference type="Proteomes" id="UP000827284"/>
    </source>
</evidence>
<feature type="repeat" description="ANK" evidence="3">
    <location>
        <begin position="784"/>
        <end position="816"/>
    </location>
</feature>
<dbReference type="EMBL" id="BQFW01000013">
    <property type="protein sequence ID" value="GJJ76973.1"/>
    <property type="molecule type" value="Genomic_DNA"/>
</dbReference>
<feature type="repeat" description="ANK" evidence="3">
    <location>
        <begin position="366"/>
        <end position="398"/>
    </location>
</feature>
<feature type="repeat" description="ANK" evidence="3">
    <location>
        <begin position="817"/>
        <end position="849"/>
    </location>
</feature>
<dbReference type="PROSITE" id="PS50088">
    <property type="entry name" value="ANK_REPEAT"/>
    <property type="match status" value="9"/>
</dbReference>
<feature type="region of interest" description="Disordered" evidence="4">
    <location>
        <begin position="604"/>
        <end position="665"/>
    </location>
</feature>
<dbReference type="Gene3D" id="1.25.40.20">
    <property type="entry name" value="Ankyrin repeat-containing domain"/>
    <property type="match status" value="3"/>
</dbReference>
<feature type="repeat" description="ANK" evidence="3">
    <location>
        <begin position="333"/>
        <end position="365"/>
    </location>
</feature>
<dbReference type="PRINTS" id="PR01415">
    <property type="entry name" value="ANKYRIN"/>
</dbReference>